<dbReference type="PANTHER" id="PTHR28141">
    <property type="entry name" value="2',3'-CYCLIC-NUCLEOTIDE 3'-PHOSPHODIESTERASE"/>
    <property type="match status" value="1"/>
</dbReference>
<reference evidence="1" key="1">
    <citation type="journal article" date="2019" name="Science">
        <title>Mutation of a bHLH transcription factor allowed almond domestication.</title>
        <authorList>
            <person name="Sanchez-Perez R."/>
            <person name="Pavan S."/>
            <person name="Mazzeo R."/>
            <person name="Moldovan C."/>
            <person name="Aiese Cigliano R."/>
            <person name="Del Cueto J."/>
            <person name="Ricciardi F."/>
            <person name="Lotti C."/>
            <person name="Ricciardi L."/>
            <person name="Dicenta F."/>
            <person name="Lopez-Marques R.L."/>
            <person name="Lindberg Moller B."/>
        </authorList>
    </citation>
    <scope>NUCLEOTIDE SEQUENCE</scope>
</reference>
<protein>
    <submittedName>
        <fullName evidence="1">RNA ligase/cyclic nucleotide phosphodiesterase family protein</fullName>
    </submittedName>
</protein>
<dbReference type="GO" id="GO:0016874">
    <property type="term" value="F:ligase activity"/>
    <property type="evidence" value="ECO:0007669"/>
    <property type="project" value="UniProtKB-KW"/>
</dbReference>
<dbReference type="InterPro" id="IPR012386">
    <property type="entry name" value="Cyclic-nucl_3Pdiesterase"/>
</dbReference>
<sequence length="154" mass="17987">MHRSAVWAIPSNDVVRRIKKIEPHITIVGSILLSHQRAGEGFTEACESFQQHSFKVGHVARKFFYQCVSLFIHPVTNLTEEERIRAQEKVIILDESSASLSLPINIFELYKTNNEYRDQQSWEKVIEYRVTVFRLRGRATLRLGWARLPVQFKC</sequence>
<dbReference type="GO" id="GO:0009187">
    <property type="term" value="P:cyclic nucleotide metabolic process"/>
    <property type="evidence" value="ECO:0007669"/>
    <property type="project" value="TreeGrafter"/>
</dbReference>
<dbReference type="Gene3D" id="3.90.1140.10">
    <property type="entry name" value="Cyclic phosphodiesterase"/>
    <property type="match status" value="1"/>
</dbReference>
<dbReference type="AlphaFoldDB" id="A0A4Y1RQH0"/>
<gene>
    <name evidence="1" type="ORF">Prudu_018197</name>
</gene>
<organism evidence="1">
    <name type="scientific">Prunus dulcis</name>
    <name type="common">Almond</name>
    <name type="synonym">Amygdalus dulcis</name>
    <dbReference type="NCBI Taxonomy" id="3755"/>
    <lineage>
        <taxon>Eukaryota</taxon>
        <taxon>Viridiplantae</taxon>
        <taxon>Streptophyta</taxon>
        <taxon>Embryophyta</taxon>
        <taxon>Tracheophyta</taxon>
        <taxon>Spermatophyta</taxon>
        <taxon>Magnoliopsida</taxon>
        <taxon>eudicotyledons</taxon>
        <taxon>Gunneridae</taxon>
        <taxon>Pentapetalae</taxon>
        <taxon>rosids</taxon>
        <taxon>fabids</taxon>
        <taxon>Rosales</taxon>
        <taxon>Rosaceae</taxon>
        <taxon>Amygdaloideae</taxon>
        <taxon>Amygdaleae</taxon>
        <taxon>Prunus</taxon>
    </lineage>
</organism>
<accession>A0A4Y1RQH0</accession>
<dbReference type="GO" id="GO:0004113">
    <property type="term" value="F:2',3'-cyclic-nucleotide 3'-phosphodiesterase activity"/>
    <property type="evidence" value="ECO:0007669"/>
    <property type="project" value="TreeGrafter"/>
</dbReference>
<evidence type="ECO:0000313" key="1">
    <source>
        <dbReference type="EMBL" id="BBH06520.1"/>
    </source>
</evidence>
<dbReference type="SUPFAM" id="SSF55144">
    <property type="entry name" value="LigT-like"/>
    <property type="match status" value="1"/>
</dbReference>
<dbReference type="PANTHER" id="PTHR28141:SF1">
    <property type="entry name" value="2',3'-CYCLIC-NUCLEOTIDE 3'-PHOSPHODIESTERASE"/>
    <property type="match status" value="1"/>
</dbReference>
<dbReference type="InterPro" id="IPR009097">
    <property type="entry name" value="Cyclic_Pdiesterase"/>
</dbReference>
<name>A0A4Y1RQH0_PRUDU</name>
<dbReference type="EMBL" id="AP019302">
    <property type="protein sequence ID" value="BBH06520.1"/>
    <property type="molecule type" value="Genomic_DNA"/>
</dbReference>
<proteinExistence type="predicted"/>
<keyword evidence="1" id="KW-0436">Ligase</keyword>